<proteinExistence type="predicted"/>
<accession>A0A1S2LYS2</accession>
<dbReference type="SMART" id="SM00283">
    <property type="entry name" value="MA"/>
    <property type="match status" value="1"/>
</dbReference>
<dbReference type="EMBL" id="MLQR01000001">
    <property type="protein sequence ID" value="OIJ17628.1"/>
    <property type="molecule type" value="Genomic_DNA"/>
</dbReference>
<evidence type="ECO:0000313" key="4">
    <source>
        <dbReference type="EMBL" id="OIJ17628.1"/>
    </source>
</evidence>
<dbReference type="Pfam" id="PF00015">
    <property type="entry name" value="MCPsignal"/>
    <property type="match status" value="1"/>
</dbReference>
<dbReference type="SUPFAM" id="SSF58104">
    <property type="entry name" value="Methyl-accepting chemotaxis protein (MCP) signaling domain"/>
    <property type="match status" value="1"/>
</dbReference>
<dbReference type="OrthoDB" id="2489132at2"/>
<dbReference type="AlphaFoldDB" id="A0A1S2LYS2"/>
<dbReference type="PANTHER" id="PTHR32089:SF112">
    <property type="entry name" value="LYSOZYME-LIKE PROTEIN-RELATED"/>
    <property type="match status" value="1"/>
</dbReference>
<gene>
    <name evidence="4" type="ORF">BKP37_04040</name>
</gene>
<comment type="caution">
    <text evidence="4">The sequence shown here is derived from an EMBL/GenBank/DDBJ whole genome shotgun (WGS) entry which is preliminary data.</text>
</comment>
<sequence>MVKVLFSREKKDKINQILRDVSEGDLSVELSLLAPASDTSSTRGILRKTIASIKNIIHFVNKSTVQVHKNVNQLSESAEMIAQDVKIITKTIHELSEGIQQSAGETVKIAEEMYNINHIAKILVEKNNHIVKSSENVEKSVRVGLENVGHSVEIMNNLNEESKKNEETTYQLLQASKEISKIIHIIRDIADRTRLLALNANIEAARAGTHGKGFAIVAEEIGKLASQSKESTEHIEVLVSKVVDKITNSSERTILVQSLVNQAVESIGTSSLSLNQIQFEIKSIKNEIDNIDQEGKYMLNSTKVISNSLDQSSSIIEELSAGSQEVLASSTDQQVNIERTNETIQETAQHMNTLAAVVSQFKLPKTSHTLINEIEYLYELTLKVRGIMVKMVSSTDQGAITSLCKKKETEEKKIVDTLNNINGMKMTQSDKEFLEQFKYAWNEFCEITKINTKLMIDGRFNEAKSNLINKGRQRFRKVNNVFTNWLDV</sequence>
<dbReference type="Proteomes" id="UP000179524">
    <property type="component" value="Unassembled WGS sequence"/>
</dbReference>
<keyword evidence="1 2" id="KW-0807">Transducer</keyword>
<dbReference type="PANTHER" id="PTHR32089">
    <property type="entry name" value="METHYL-ACCEPTING CHEMOTAXIS PROTEIN MCPB"/>
    <property type="match status" value="1"/>
</dbReference>
<reference evidence="4 5" key="1">
    <citation type="submission" date="2016-10" db="EMBL/GenBank/DDBJ databases">
        <title>Draft genome sequences of four alkaliphilic bacteria belonging to the Anaerobacillus genus.</title>
        <authorList>
            <person name="Bassil N.M."/>
            <person name="Lloyd J.R."/>
        </authorList>
    </citation>
    <scope>NUCLEOTIDE SEQUENCE [LARGE SCALE GENOMIC DNA]</scope>
    <source>
        <strain evidence="4 5">DSM 18345</strain>
    </source>
</reference>
<feature type="domain" description="Methyl-accepting transducer" evidence="3">
    <location>
        <begin position="77"/>
        <end position="327"/>
    </location>
</feature>
<name>A0A1S2LYS2_9BACI</name>
<organism evidence="4 5">
    <name type="scientific">Anaerobacillus alkalilacustris</name>
    <dbReference type="NCBI Taxonomy" id="393763"/>
    <lineage>
        <taxon>Bacteria</taxon>
        <taxon>Bacillati</taxon>
        <taxon>Bacillota</taxon>
        <taxon>Bacilli</taxon>
        <taxon>Bacillales</taxon>
        <taxon>Bacillaceae</taxon>
        <taxon>Anaerobacillus</taxon>
    </lineage>
</organism>
<evidence type="ECO:0000313" key="5">
    <source>
        <dbReference type="Proteomes" id="UP000179524"/>
    </source>
</evidence>
<dbReference type="Pfam" id="PF12729">
    <property type="entry name" value="4HB_MCP_1"/>
    <property type="match status" value="1"/>
</dbReference>
<keyword evidence="5" id="KW-1185">Reference proteome</keyword>
<evidence type="ECO:0000259" key="3">
    <source>
        <dbReference type="PROSITE" id="PS50111"/>
    </source>
</evidence>
<protein>
    <recommendedName>
        <fullName evidence="3">Methyl-accepting transducer domain-containing protein</fullName>
    </recommendedName>
</protein>
<dbReference type="Gene3D" id="1.10.287.950">
    <property type="entry name" value="Methyl-accepting chemotaxis protein"/>
    <property type="match status" value="1"/>
</dbReference>
<dbReference type="RefSeq" id="WP_071308352.1">
    <property type="nucleotide sequence ID" value="NZ_MLQR01000001.1"/>
</dbReference>
<dbReference type="GO" id="GO:0016020">
    <property type="term" value="C:membrane"/>
    <property type="evidence" value="ECO:0007669"/>
    <property type="project" value="InterPro"/>
</dbReference>
<evidence type="ECO:0000256" key="2">
    <source>
        <dbReference type="PROSITE-ProRule" id="PRU00284"/>
    </source>
</evidence>
<dbReference type="InterPro" id="IPR004089">
    <property type="entry name" value="MCPsignal_dom"/>
</dbReference>
<dbReference type="GO" id="GO:0007165">
    <property type="term" value="P:signal transduction"/>
    <property type="evidence" value="ECO:0007669"/>
    <property type="project" value="UniProtKB-KW"/>
</dbReference>
<dbReference type="InterPro" id="IPR024478">
    <property type="entry name" value="HlyB_4HB_MCP"/>
</dbReference>
<evidence type="ECO:0000256" key="1">
    <source>
        <dbReference type="ARBA" id="ARBA00023224"/>
    </source>
</evidence>
<dbReference type="PROSITE" id="PS50111">
    <property type="entry name" value="CHEMOTAXIS_TRANSDUC_2"/>
    <property type="match status" value="1"/>
</dbReference>